<name>A0ABN3D9R5_9MICO</name>
<dbReference type="EMBL" id="BAAAQY010000002">
    <property type="protein sequence ID" value="GAA2224910.1"/>
    <property type="molecule type" value="Genomic_DNA"/>
</dbReference>
<evidence type="ECO:0000313" key="2">
    <source>
        <dbReference type="EMBL" id="GAA2224910.1"/>
    </source>
</evidence>
<evidence type="ECO:0000313" key="3">
    <source>
        <dbReference type="Proteomes" id="UP001500929"/>
    </source>
</evidence>
<accession>A0ABN3D9R5</accession>
<feature type="domain" description="RelA/SpoT" evidence="1">
    <location>
        <begin position="72"/>
        <end position="195"/>
    </location>
</feature>
<dbReference type="Gene3D" id="1.10.287.860">
    <property type="entry name" value="Nucleotidyltransferase"/>
    <property type="match status" value="1"/>
</dbReference>
<keyword evidence="3" id="KW-1185">Reference proteome</keyword>
<reference evidence="2 3" key="1">
    <citation type="journal article" date="2019" name="Int. J. Syst. Evol. Microbiol.">
        <title>The Global Catalogue of Microorganisms (GCM) 10K type strain sequencing project: providing services to taxonomists for standard genome sequencing and annotation.</title>
        <authorList>
            <consortium name="The Broad Institute Genomics Platform"/>
            <consortium name="The Broad Institute Genome Sequencing Center for Infectious Disease"/>
            <person name="Wu L."/>
            <person name="Ma J."/>
        </authorList>
    </citation>
    <scope>NUCLEOTIDE SEQUENCE [LARGE SCALE GENOMIC DNA]</scope>
    <source>
        <strain evidence="2 3">JCM 16117</strain>
    </source>
</reference>
<dbReference type="InterPro" id="IPR043519">
    <property type="entry name" value="NT_sf"/>
</dbReference>
<gene>
    <name evidence="2" type="ORF">GCM10009851_05530</name>
</gene>
<organism evidence="2 3">
    <name type="scientific">Herbiconiux moechotypicola</name>
    <dbReference type="NCBI Taxonomy" id="637393"/>
    <lineage>
        <taxon>Bacteria</taxon>
        <taxon>Bacillati</taxon>
        <taxon>Actinomycetota</taxon>
        <taxon>Actinomycetes</taxon>
        <taxon>Micrococcales</taxon>
        <taxon>Microbacteriaceae</taxon>
        <taxon>Herbiconiux</taxon>
    </lineage>
</organism>
<sequence>MDVSAAPAGTLATRPAVGTQEMLAFAVGLRDTVQRLSMEHRFAVAEVETKVMILREEFLHLHRYNPIEHVKSRVKSPKSLIEKVLRKGCAPDAEAIRASIRDIAGVRVTCSFIQDCYRVLEALTAQDDLRVLEIKDYIAEPKANGYRSLHAIVEVPVFLSSGALPLAVEIQIRSVAQDFWASLEHKIFYKYDGEVPERLRAELAAAAASAAALDDRMEQLHAEVHGASDLADDGFDELTLQRLWGLAHTP</sequence>
<dbReference type="RefSeq" id="WP_259478496.1">
    <property type="nucleotide sequence ID" value="NZ_BAAAQY010000002.1"/>
</dbReference>
<dbReference type="SMART" id="SM00954">
    <property type="entry name" value="RelA_SpoT"/>
    <property type="match status" value="1"/>
</dbReference>
<dbReference type="SUPFAM" id="SSF81301">
    <property type="entry name" value="Nucleotidyltransferase"/>
    <property type="match status" value="1"/>
</dbReference>
<evidence type="ECO:0000259" key="1">
    <source>
        <dbReference type="SMART" id="SM00954"/>
    </source>
</evidence>
<dbReference type="InterPro" id="IPR052366">
    <property type="entry name" value="GTP_Pyrophosphokinase"/>
</dbReference>
<dbReference type="PANTHER" id="PTHR47837">
    <property type="entry name" value="GTP PYROPHOSPHOKINASE YJBM"/>
    <property type="match status" value="1"/>
</dbReference>
<proteinExistence type="predicted"/>
<dbReference type="CDD" id="cd05399">
    <property type="entry name" value="NT_Rel-Spo_like"/>
    <property type="match status" value="1"/>
</dbReference>
<comment type="caution">
    <text evidence="2">The sequence shown here is derived from an EMBL/GenBank/DDBJ whole genome shotgun (WGS) entry which is preliminary data.</text>
</comment>
<dbReference type="PANTHER" id="PTHR47837:SF2">
    <property type="entry name" value="GTP PYROPHOSPHOKINASE YWAC"/>
    <property type="match status" value="1"/>
</dbReference>
<protein>
    <recommendedName>
        <fullName evidence="1">RelA/SpoT domain-containing protein</fullName>
    </recommendedName>
</protein>
<dbReference type="Pfam" id="PF04607">
    <property type="entry name" value="RelA_SpoT"/>
    <property type="match status" value="1"/>
</dbReference>
<dbReference type="Gene3D" id="3.30.460.10">
    <property type="entry name" value="Beta Polymerase, domain 2"/>
    <property type="match status" value="1"/>
</dbReference>
<dbReference type="Proteomes" id="UP001500929">
    <property type="component" value="Unassembled WGS sequence"/>
</dbReference>
<dbReference type="InterPro" id="IPR007685">
    <property type="entry name" value="RelA_SpoT"/>
</dbReference>